<proteinExistence type="predicted"/>
<accession>A0A6P8AYN5</accession>
<dbReference type="AlphaFoldDB" id="A0A6P8AYN5"/>
<dbReference type="OrthoDB" id="4794810at2759"/>
<dbReference type="Pfam" id="PF23155">
    <property type="entry name" value="DUF7053"/>
    <property type="match status" value="1"/>
</dbReference>
<protein>
    <recommendedName>
        <fullName evidence="1">DUF7053 domain-containing protein</fullName>
    </recommendedName>
</protein>
<reference evidence="3" key="2">
    <citation type="submission" date="2019-10" db="EMBL/GenBank/DDBJ databases">
        <authorList>
            <consortium name="NCBI Genome Project"/>
        </authorList>
    </citation>
    <scope>NUCLEOTIDE SEQUENCE</scope>
    <source>
        <strain evidence="3">NI907</strain>
    </source>
</reference>
<dbReference type="KEGG" id="pgri:PgNI_10481"/>
<evidence type="ECO:0000313" key="2">
    <source>
        <dbReference type="Proteomes" id="UP000515153"/>
    </source>
</evidence>
<name>A0A6P8AYN5_PYRGI</name>
<gene>
    <name evidence="3" type="ORF">PgNI_10481</name>
</gene>
<feature type="domain" description="DUF7053" evidence="1">
    <location>
        <begin position="17"/>
        <end position="169"/>
    </location>
</feature>
<evidence type="ECO:0000313" key="3">
    <source>
        <dbReference type="RefSeq" id="XP_030979959.1"/>
    </source>
</evidence>
<reference evidence="2 3" key="1">
    <citation type="journal article" date="2019" name="Mol. Biol. Evol.">
        <title>Blast fungal genomes show frequent chromosomal changes, gene gains and losses, and effector gene turnover.</title>
        <authorList>
            <person name="Gomez Luciano L.B."/>
            <person name="Jason Tsai I."/>
            <person name="Chuma I."/>
            <person name="Tosa Y."/>
            <person name="Chen Y.H."/>
            <person name="Li J.Y."/>
            <person name="Li M.Y."/>
            <person name="Jade Lu M.Y."/>
            <person name="Nakayashiki H."/>
            <person name="Li W.H."/>
        </authorList>
    </citation>
    <scope>NUCLEOTIDE SEQUENCE [LARGE SCALE GENOMIC DNA]</scope>
    <source>
        <strain evidence="2 3">NI907</strain>
    </source>
</reference>
<dbReference type="GeneID" id="41965360"/>
<dbReference type="Proteomes" id="UP000515153">
    <property type="component" value="Chromosome VII"/>
</dbReference>
<organism evidence="2 3">
    <name type="scientific">Pyricularia grisea</name>
    <name type="common">Crabgrass-specific blast fungus</name>
    <name type="synonym">Magnaporthe grisea</name>
    <dbReference type="NCBI Taxonomy" id="148305"/>
    <lineage>
        <taxon>Eukaryota</taxon>
        <taxon>Fungi</taxon>
        <taxon>Dikarya</taxon>
        <taxon>Ascomycota</taxon>
        <taxon>Pezizomycotina</taxon>
        <taxon>Sordariomycetes</taxon>
        <taxon>Sordariomycetidae</taxon>
        <taxon>Magnaporthales</taxon>
        <taxon>Pyriculariaceae</taxon>
        <taxon>Pyricularia</taxon>
    </lineage>
</organism>
<dbReference type="InterPro" id="IPR055481">
    <property type="entry name" value="DUF7053"/>
</dbReference>
<keyword evidence="2" id="KW-1185">Reference proteome</keyword>
<evidence type="ECO:0000259" key="1">
    <source>
        <dbReference type="Pfam" id="PF23155"/>
    </source>
</evidence>
<reference evidence="3" key="3">
    <citation type="submission" date="2025-08" db="UniProtKB">
        <authorList>
            <consortium name="RefSeq"/>
        </authorList>
    </citation>
    <scope>IDENTIFICATION</scope>
    <source>
        <strain evidence="3">NI907</strain>
    </source>
</reference>
<dbReference type="RefSeq" id="XP_030979959.1">
    <property type="nucleotide sequence ID" value="XM_031130452.1"/>
</dbReference>
<sequence>MGIFDTNDSWEVWTEVSGVQRDRALELVHDHDYFLHTADPQFVSYQPETIDTKDGLTRLPADMHADSTGPTQCYAVTDNIPGPIAKLLPGKSTAVNHYQLTNTTQGMFINFKGAMGLVSDRKMTIRDAGNGNIRIVQEVGLKCKKMMLGVLRGQYEQHWRRIHEEYAKKMGGDVVGHSDGLTSA</sequence>